<protein>
    <submittedName>
        <fullName evidence="1">Uncharacterized protein</fullName>
    </submittedName>
</protein>
<dbReference type="EMBL" id="ANIY01000495">
    <property type="protein sequence ID" value="ETP52660.1"/>
    <property type="molecule type" value="Genomic_DNA"/>
</dbReference>
<proteinExistence type="predicted"/>
<evidence type="ECO:0000313" key="2">
    <source>
        <dbReference type="Proteomes" id="UP000018948"/>
    </source>
</evidence>
<name>W3A088_PHYNI</name>
<organism evidence="1 2">
    <name type="scientific">Phytophthora nicotianae P10297</name>
    <dbReference type="NCBI Taxonomy" id="1317064"/>
    <lineage>
        <taxon>Eukaryota</taxon>
        <taxon>Sar</taxon>
        <taxon>Stramenopiles</taxon>
        <taxon>Oomycota</taxon>
        <taxon>Peronosporomycetes</taxon>
        <taxon>Peronosporales</taxon>
        <taxon>Peronosporaceae</taxon>
        <taxon>Phytophthora</taxon>
    </lineage>
</organism>
<dbReference type="Proteomes" id="UP000018948">
    <property type="component" value="Unassembled WGS sequence"/>
</dbReference>
<gene>
    <name evidence="1" type="ORF">F442_02358</name>
</gene>
<accession>W3A088</accession>
<reference evidence="1 2" key="1">
    <citation type="submission" date="2013-11" db="EMBL/GenBank/DDBJ databases">
        <title>The Genome Sequence of Phytophthora parasitica P10297.</title>
        <authorList>
            <consortium name="The Broad Institute Genomics Platform"/>
            <person name="Russ C."/>
            <person name="Tyler B."/>
            <person name="Panabieres F."/>
            <person name="Shan W."/>
            <person name="Tripathy S."/>
            <person name="Grunwald N."/>
            <person name="Machado M."/>
            <person name="Johnson C.S."/>
            <person name="Walker B."/>
            <person name="Young S.K."/>
            <person name="Zeng Q."/>
            <person name="Gargeya S."/>
            <person name="Fitzgerald M."/>
            <person name="Haas B."/>
            <person name="Abouelleil A."/>
            <person name="Allen A.W."/>
            <person name="Alvarado L."/>
            <person name="Arachchi H.M."/>
            <person name="Berlin A.M."/>
            <person name="Chapman S.B."/>
            <person name="Gainer-Dewar J."/>
            <person name="Goldberg J."/>
            <person name="Griggs A."/>
            <person name="Gujja S."/>
            <person name="Hansen M."/>
            <person name="Howarth C."/>
            <person name="Imamovic A."/>
            <person name="Ireland A."/>
            <person name="Larimer J."/>
            <person name="McCowan C."/>
            <person name="Murphy C."/>
            <person name="Pearson M."/>
            <person name="Poon T.W."/>
            <person name="Priest M."/>
            <person name="Roberts A."/>
            <person name="Saif S."/>
            <person name="Shea T."/>
            <person name="Sisk P."/>
            <person name="Sykes S."/>
            <person name="Wortman J."/>
            <person name="Nusbaum C."/>
            <person name="Birren B."/>
        </authorList>
    </citation>
    <scope>NUCLEOTIDE SEQUENCE [LARGE SCALE GENOMIC DNA]</scope>
    <source>
        <strain evidence="1 2">P10297</strain>
    </source>
</reference>
<sequence>MSRQSLTFQELLQGGIDTATHVIKQETRSVYASYFKKFCEFCISNEYPDPAVTRHHELPSLLVAFMESVSASSAVSNQTAEKISGKLLRQLRAQRRRRTGQVDGNDGRQRGKYGLGNPAKDAFVRQFMRGLKKRKNKEFTQRQATPISLDMLRVLHCHLARTAGFTEASRLWFLAVSAFAFYGMCRINEVLSLQWKNLTLNPPRPSTSDPTTSISYGVYKLEGRKTEVAEGRCYNLHRLGESESPMDVLDHLNKWI</sequence>
<dbReference type="AlphaFoldDB" id="W3A088"/>
<feature type="non-terminal residue" evidence="1">
    <location>
        <position position="256"/>
    </location>
</feature>
<evidence type="ECO:0000313" key="1">
    <source>
        <dbReference type="EMBL" id="ETP52660.1"/>
    </source>
</evidence>
<comment type="caution">
    <text evidence="1">The sequence shown here is derived from an EMBL/GenBank/DDBJ whole genome shotgun (WGS) entry which is preliminary data.</text>
</comment>